<protein>
    <submittedName>
        <fullName evidence="1">Uncharacterized protein</fullName>
    </submittedName>
</protein>
<dbReference type="RefSeq" id="WP_187713057.1">
    <property type="nucleotide sequence ID" value="NZ_CP060820.1"/>
</dbReference>
<gene>
    <name evidence="1" type="ORF">H8B22_05285</name>
</gene>
<name>A0A7H0G005_9GAMM</name>
<accession>A0A7H0G005</accession>
<organism evidence="1 2">
    <name type="scientific">Agrilutibacter terrestris</name>
    <dbReference type="NCBI Taxonomy" id="2865112"/>
    <lineage>
        <taxon>Bacteria</taxon>
        <taxon>Pseudomonadati</taxon>
        <taxon>Pseudomonadota</taxon>
        <taxon>Gammaproteobacteria</taxon>
        <taxon>Lysobacterales</taxon>
        <taxon>Lysobacteraceae</taxon>
        <taxon>Agrilutibacter</taxon>
    </lineage>
</organism>
<reference evidence="1 2" key="1">
    <citation type="submission" date="2020-08" db="EMBL/GenBank/DDBJ databases">
        <title>Lysobacter sp. II4 sp. nov., isolated from soil.</title>
        <authorList>
            <person name="Woo C.Y."/>
            <person name="Kim J."/>
        </authorList>
    </citation>
    <scope>NUCLEOTIDE SEQUENCE [LARGE SCALE GENOMIC DNA]</scope>
    <source>
        <strain evidence="1 2">II4</strain>
    </source>
</reference>
<sequence length="152" mass="16860">MGKQSDAKRKAKLKDRRNKVEAALVRAVATQSKVAEWSAAHDTEPNIIAELVDEHGAVLAYVEGNADESWTVVVDAEPVAGASDEFVALSFFLGAAVDDQAAGNTSFIQFTPWLLEEIEKRCEAERMEWQDFLRSLLPLDKQSLALPQQRVF</sequence>
<dbReference type="AlphaFoldDB" id="A0A7H0G005"/>
<evidence type="ECO:0000313" key="1">
    <source>
        <dbReference type="EMBL" id="QNP41621.1"/>
    </source>
</evidence>
<proteinExistence type="predicted"/>
<evidence type="ECO:0000313" key="2">
    <source>
        <dbReference type="Proteomes" id="UP000516018"/>
    </source>
</evidence>
<dbReference type="EMBL" id="CP060820">
    <property type="protein sequence ID" value="QNP41621.1"/>
    <property type="molecule type" value="Genomic_DNA"/>
</dbReference>
<dbReference type="Proteomes" id="UP000516018">
    <property type="component" value="Chromosome"/>
</dbReference>
<dbReference type="KEGG" id="lsx:H8B22_05285"/>
<keyword evidence="2" id="KW-1185">Reference proteome</keyword>